<sequence>MNSKLSTFLSGRNQHWLVWTSVLSGLAYLGVSVSGGWHEVSHAFGLVGAGGVAIALVLSLVNYLLRFVRWQYFLRLLGCGIPSGESLVIYLAGFGLTIVPGKAGEAVRSLFLSSRGMSYRSSLGAFLAERLSDLLGVLILASIGFWAFDSARPVLVGLGLVVLTVLLVLRLPTWRARVGVWVTRLVPGRFHAGLEAVGGVFGHVQTCLHGRHLLLGLVLSIAAWGAEAYAFYLVLQWMEAPIGWQAAVFIYAFAMLVGAISFLPGGLGGVEATMVGLLILIGSTQPLALAATVIIRLTTLWFAVALGLLALVAMLRIDQVPEQSSAR</sequence>
<dbReference type="OrthoDB" id="9799911at2"/>
<evidence type="ECO:0000256" key="2">
    <source>
        <dbReference type="ARBA" id="ARBA00022475"/>
    </source>
</evidence>
<dbReference type="EMBL" id="CP001715">
    <property type="protein sequence ID" value="ACV34791.1"/>
    <property type="molecule type" value="Genomic_DNA"/>
</dbReference>
<dbReference type="InterPro" id="IPR022791">
    <property type="entry name" value="L-PG_synthase/AglD"/>
</dbReference>
<accession>C7RT48</accession>
<dbReference type="HOGENOM" id="CLU_075280_0_0_4"/>
<feature type="transmembrane region" description="Helical" evidence="6">
    <location>
        <begin position="123"/>
        <end position="148"/>
    </location>
</feature>
<dbReference type="PANTHER" id="PTHR39087:SF2">
    <property type="entry name" value="UPF0104 MEMBRANE PROTEIN MJ1595"/>
    <property type="match status" value="1"/>
</dbReference>
<reference evidence="7" key="1">
    <citation type="submission" date="2009-08" db="EMBL/GenBank/DDBJ databases">
        <authorList>
            <consortium name="US DOE Joint Genome Institute"/>
            <person name="Lucas S."/>
            <person name="Copeland A."/>
            <person name="Lapidus A."/>
            <person name="Glavina del Rio T."/>
            <person name="Dalin E."/>
            <person name="Tice H."/>
            <person name="Bruce D."/>
            <person name="Barry K."/>
            <person name="Pitluck S."/>
            <person name="Lowry S."/>
            <person name="Larimer F."/>
            <person name="Land M."/>
            <person name="Hauser L."/>
            <person name="Kyrpides N."/>
            <person name="Ivanova N."/>
            <person name="McMahon K.D."/>
            <person name="Hugenholtz P."/>
        </authorList>
    </citation>
    <scope>NUCLEOTIDE SEQUENCE</scope>
    <source>
        <strain evidence="7">UW-1</strain>
    </source>
</reference>
<dbReference type="Pfam" id="PF03706">
    <property type="entry name" value="LPG_synthase_TM"/>
    <property type="match status" value="1"/>
</dbReference>
<proteinExistence type="predicted"/>
<dbReference type="NCBIfam" id="TIGR00374">
    <property type="entry name" value="flippase-like domain"/>
    <property type="match status" value="1"/>
</dbReference>
<evidence type="ECO:0000313" key="7">
    <source>
        <dbReference type="EMBL" id="ACV34791.1"/>
    </source>
</evidence>
<feature type="transmembrane region" description="Helical" evidence="6">
    <location>
        <begin position="154"/>
        <end position="171"/>
    </location>
</feature>
<evidence type="ECO:0000256" key="4">
    <source>
        <dbReference type="ARBA" id="ARBA00022989"/>
    </source>
</evidence>
<feature type="transmembrane region" description="Helical" evidence="6">
    <location>
        <begin position="300"/>
        <end position="317"/>
    </location>
</feature>
<feature type="transmembrane region" description="Helical" evidence="6">
    <location>
        <begin position="241"/>
        <end position="263"/>
    </location>
</feature>
<name>C7RT48_ACCRE</name>
<evidence type="ECO:0000256" key="3">
    <source>
        <dbReference type="ARBA" id="ARBA00022692"/>
    </source>
</evidence>
<gene>
    <name evidence="7" type="ordered locus">CAP2UW1_1476</name>
</gene>
<keyword evidence="5 6" id="KW-0472">Membrane</keyword>
<protein>
    <recommendedName>
        <fullName evidence="8">Integral membrane protein</fullName>
    </recommendedName>
</protein>
<evidence type="ECO:0008006" key="8">
    <source>
        <dbReference type="Google" id="ProtNLM"/>
    </source>
</evidence>
<keyword evidence="2" id="KW-1003">Cell membrane</keyword>
<dbReference type="AlphaFoldDB" id="C7RT48"/>
<dbReference type="eggNOG" id="COG0392">
    <property type="taxonomic scope" value="Bacteria"/>
</dbReference>
<keyword evidence="3 6" id="KW-0812">Transmembrane</keyword>
<keyword evidence="4 6" id="KW-1133">Transmembrane helix</keyword>
<dbReference type="PANTHER" id="PTHR39087">
    <property type="entry name" value="UPF0104 MEMBRANE PROTEIN MJ1595"/>
    <property type="match status" value="1"/>
</dbReference>
<dbReference type="GO" id="GO:0005886">
    <property type="term" value="C:plasma membrane"/>
    <property type="evidence" value="ECO:0007669"/>
    <property type="project" value="UniProtKB-SubCell"/>
</dbReference>
<organism evidence="7">
    <name type="scientific">Accumulibacter regalis</name>
    <dbReference type="NCBI Taxonomy" id="522306"/>
    <lineage>
        <taxon>Bacteria</taxon>
        <taxon>Pseudomonadati</taxon>
        <taxon>Pseudomonadota</taxon>
        <taxon>Betaproteobacteria</taxon>
        <taxon>Candidatus Accumulibacter</taxon>
    </lineage>
</organism>
<reference evidence="7" key="2">
    <citation type="submission" date="2009-09" db="EMBL/GenBank/DDBJ databases">
        <title>Complete sequence of chromosome of Candidatus Accumulibacter phosphatis clade IIA str. UW-1.</title>
        <authorList>
            <consortium name="US DOE Joint Genome Institute"/>
            <person name="Martin H.G."/>
            <person name="Ivanova N."/>
            <person name="Kunin V."/>
            <person name="Warnecke F."/>
            <person name="Barry K."/>
            <person name="He S."/>
            <person name="Salamov A."/>
            <person name="Szeto E."/>
            <person name="Dalin E."/>
            <person name="Pangilinan J.L."/>
            <person name="Lapidus A."/>
            <person name="Lowry S."/>
            <person name="Kyrpides N.C."/>
            <person name="McMahon K.D."/>
            <person name="Hugenholtz P."/>
        </authorList>
    </citation>
    <scope>NUCLEOTIDE SEQUENCE [LARGE SCALE GENOMIC DNA]</scope>
    <source>
        <strain evidence="7">UW-1</strain>
    </source>
</reference>
<feature type="transmembrane region" description="Helical" evidence="6">
    <location>
        <begin position="16"/>
        <end position="37"/>
    </location>
</feature>
<feature type="transmembrane region" description="Helical" evidence="6">
    <location>
        <begin position="213"/>
        <end position="235"/>
    </location>
</feature>
<dbReference type="STRING" id="522306.CAP2UW1_1476"/>
<evidence type="ECO:0000256" key="1">
    <source>
        <dbReference type="ARBA" id="ARBA00004651"/>
    </source>
</evidence>
<evidence type="ECO:0000256" key="6">
    <source>
        <dbReference type="SAM" id="Phobius"/>
    </source>
</evidence>
<feature type="transmembrane region" description="Helical" evidence="6">
    <location>
        <begin position="43"/>
        <end position="65"/>
    </location>
</feature>
<comment type="subcellular location">
    <subcellularLocation>
        <location evidence="1">Cell membrane</location>
        <topology evidence="1">Multi-pass membrane protein</topology>
    </subcellularLocation>
</comment>
<evidence type="ECO:0000256" key="5">
    <source>
        <dbReference type="ARBA" id="ARBA00023136"/>
    </source>
</evidence>
<dbReference type="KEGG" id="app:CAP2UW1_1476"/>